<evidence type="ECO:0000313" key="3">
    <source>
        <dbReference type="EMBL" id="KAG0649356.1"/>
    </source>
</evidence>
<feature type="compositionally biased region" description="Pro residues" evidence="1">
    <location>
        <begin position="873"/>
        <end position="882"/>
    </location>
</feature>
<feature type="transmembrane region" description="Helical" evidence="2">
    <location>
        <begin position="1045"/>
        <end position="1070"/>
    </location>
</feature>
<feature type="region of interest" description="Disordered" evidence="1">
    <location>
        <begin position="978"/>
        <end position="1002"/>
    </location>
</feature>
<feature type="region of interest" description="Disordered" evidence="1">
    <location>
        <begin position="812"/>
        <end position="848"/>
    </location>
</feature>
<dbReference type="Proteomes" id="UP000785200">
    <property type="component" value="Unassembled WGS sequence"/>
</dbReference>
<keyword evidence="2" id="KW-1133">Transmembrane helix</keyword>
<feature type="compositionally biased region" description="Basic and acidic residues" evidence="1">
    <location>
        <begin position="282"/>
        <end position="305"/>
    </location>
</feature>
<name>A0A9P6VJL3_9HELO</name>
<evidence type="ECO:0000256" key="2">
    <source>
        <dbReference type="SAM" id="Phobius"/>
    </source>
</evidence>
<keyword evidence="4" id="KW-1185">Reference proteome</keyword>
<dbReference type="EMBL" id="VNKQ01000008">
    <property type="protein sequence ID" value="KAG0649356.1"/>
    <property type="molecule type" value="Genomic_DNA"/>
</dbReference>
<comment type="caution">
    <text evidence="3">The sequence shown here is derived from an EMBL/GenBank/DDBJ whole genome shotgun (WGS) entry which is preliminary data.</text>
</comment>
<evidence type="ECO:0000256" key="1">
    <source>
        <dbReference type="SAM" id="MobiDB-lite"/>
    </source>
</evidence>
<feature type="compositionally biased region" description="Low complexity" evidence="1">
    <location>
        <begin position="907"/>
        <end position="917"/>
    </location>
</feature>
<feature type="compositionally biased region" description="Polar residues" evidence="1">
    <location>
        <begin position="424"/>
        <end position="437"/>
    </location>
</feature>
<feature type="compositionally biased region" description="Low complexity" evidence="1">
    <location>
        <begin position="268"/>
        <end position="281"/>
    </location>
</feature>
<keyword evidence="2" id="KW-0472">Membrane</keyword>
<accession>A0A9P6VJL3</accession>
<feature type="region of interest" description="Disordered" evidence="1">
    <location>
        <begin position="199"/>
        <end position="305"/>
    </location>
</feature>
<feature type="region of interest" description="Disordered" evidence="1">
    <location>
        <begin position="1"/>
        <end position="25"/>
    </location>
</feature>
<feature type="compositionally biased region" description="Low complexity" evidence="1">
    <location>
        <begin position="883"/>
        <end position="893"/>
    </location>
</feature>
<feature type="region of interest" description="Disordered" evidence="1">
    <location>
        <begin position="865"/>
        <end position="943"/>
    </location>
</feature>
<protein>
    <submittedName>
        <fullName evidence="3">Uncharacterized protein</fullName>
    </submittedName>
</protein>
<evidence type="ECO:0000313" key="4">
    <source>
        <dbReference type="Proteomes" id="UP000785200"/>
    </source>
</evidence>
<dbReference type="OrthoDB" id="3439820at2759"/>
<feature type="region of interest" description="Disordered" evidence="1">
    <location>
        <begin position="489"/>
        <end position="534"/>
    </location>
</feature>
<sequence>MSADSTGVEPPTSPHPVNLSPSSARKRSIFQKLKITSLPPIVIDTQAQRRNKHSRSNSFGGLVSRVLPSHREEKGYTLREQYDKNSSQDPVELIFGLPGLRRRDGESAGLDIDGGSESGRPFSDNSIDFICPDCLFGIAGPKHSTISRVLDGRRHSGGHDGGTIPGDRPGGDNGARGVTHDRSYTASWGRRFGLRRDIKDEDPVYTPDDRRRSNSPLLGIEKESPESKTQKIFDDKKARREQRRSLRESGDFLGVQGANPRTGFWDVSSGTSSSGPSQMSSETKKKLDDDAKKIEDQKKRYEEAKAKHEAELTRVQILRDNKKLEKEKQKNMELKMKQRRHGRWKLSEEGWHSLAEPDLSPITQSVAGSPGKGMFKTAPDDRLFPMPTGDDPTPYTNPHNIGPQDYFGHRLVSSPLIKERLSAQMASPESSRRSTSIPRKPVGSPTRRNEHDTAITCLQQKSVGSKSRRNVDESTTTIVHTASSVDPIQNEYSKEEISRPVEDKRSPVEHELRKERELRSPPQHIPGSRNGIPRLDITLDSQRLGKSFLEAASVSQKFDSFLGKTLDQCFDESSRDPPTIGPKPRGYQPGEALQFSQRASPVNIRDPFAARIPSKFRAMASNIWAPPTILSSSRRLTPRIITIPTTITTGSAQLLPLHVQFDNQRDQRRHVRGRCRSLQRKLSQIPLRTSSLPNSKQPALQSTRSQIDSADIAISSEHLLVATKQRTAESCHTSSPGGEKVVVKTTPISISTSQPTHEMVSPAARIAILASFQNLRHRTPTIKAEAQGKEDYLTPPKLRIPVVEVENISTKAKVAQGGPAGTEDPLKTKSPDDEVDRPTMNVANAIPVKTTGWEDSLVVWHPSPKAENRKASPVPPGPPSSSPSPTSGSASSSPRRKLTSDEKYGIIRRGNGSSSIVIGGGPPAGQTYPSSTKAQLQQDSSPRVSSCVLTARLPSTNCSDTQPTAETKAKDNKQLVVQVKKKKGSSSGKRGPPTSATPQMPSMQDVSTIGMQMVHSAWCFVEPVFDAKSDVRRRWNAGHLTLRDIIMFTAAAGFVGFLLLIMLLGLRILLMGLHIGRGFWTVFRVLTGF</sequence>
<keyword evidence="2" id="KW-0812">Transmembrane</keyword>
<feature type="region of interest" description="Disordered" evidence="1">
    <location>
        <begin position="421"/>
        <end position="454"/>
    </location>
</feature>
<feature type="compositionally biased region" description="Basic and acidic residues" evidence="1">
    <location>
        <begin position="199"/>
        <end position="212"/>
    </location>
</feature>
<feature type="compositionally biased region" description="Basic and acidic residues" evidence="1">
    <location>
        <begin position="492"/>
        <end position="519"/>
    </location>
</feature>
<feature type="compositionally biased region" description="Basic and acidic residues" evidence="1">
    <location>
        <begin position="220"/>
        <end position="250"/>
    </location>
</feature>
<proteinExistence type="predicted"/>
<feature type="region of interest" description="Disordered" evidence="1">
    <location>
        <begin position="153"/>
        <end position="182"/>
    </location>
</feature>
<organism evidence="3 4">
    <name type="scientific">Hyphodiscus hymeniophilus</name>
    <dbReference type="NCBI Taxonomy" id="353542"/>
    <lineage>
        <taxon>Eukaryota</taxon>
        <taxon>Fungi</taxon>
        <taxon>Dikarya</taxon>
        <taxon>Ascomycota</taxon>
        <taxon>Pezizomycotina</taxon>
        <taxon>Leotiomycetes</taxon>
        <taxon>Helotiales</taxon>
        <taxon>Hyphodiscaceae</taxon>
        <taxon>Hyphodiscus</taxon>
    </lineage>
</organism>
<reference evidence="3" key="1">
    <citation type="submission" date="2019-07" db="EMBL/GenBank/DDBJ databases">
        <title>Hyphodiscus hymeniophilus genome sequencing and assembly.</title>
        <authorList>
            <person name="Kramer G."/>
            <person name="Nodwell J."/>
        </authorList>
    </citation>
    <scope>NUCLEOTIDE SEQUENCE</scope>
    <source>
        <strain evidence="3">ATCC 34498</strain>
    </source>
</reference>
<feature type="compositionally biased region" description="Polar residues" evidence="1">
    <location>
        <begin position="927"/>
        <end position="943"/>
    </location>
</feature>
<gene>
    <name evidence="3" type="ORF">D0Z07_4196</name>
</gene>
<dbReference type="AlphaFoldDB" id="A0A9P6VJL3"/>